<dbReference type="AlphaFoldDB" id="A0A1N6DFW5"/>
<organism evidence="1 2">
    <name type="scientific">Chitinophaga niabensis</name>
    <dbReference type="NCBI Taxonomy" id="536979"/>
    <lineage>
        <taxon>Bacteria</taxon>
        <taxon>Pseudomonadati</taxon>
        <taxon>Bacteroidota</taxon>
        <taxon>Chitinophagia</taxon>
        <taxon>Chitinophagales</taxon>
        <taxon>Chitinophagaceae</taxon>
        <taxon>Chitinophaga</taxon>
    </lineage>
</organism>
<dbReference type="RefSeq" id="WP_143197326.1">
    <property type="nucleotide sequence ID" value="NZ_FSRA01000001.1"/>
</dbReference>
<reference evidence="1 2" key="1">
    <citation type="submission" date="2016-11" db="EMBL/GenBank/DDBJ databases">
        <authorList>
            <person name="Jaros S."/>
            <person name="Januszkiewicz K."/>
            <person name="Wedrychowicz H."/>
        </authorList>
    </citation>
    <scope>NUCLEOTIDE SEQUENCE [LARGE SCALE GENOMIC DNA]</scope>
    <source>
        <strain evidence="1 2">DSM 24787</strain>
    </source>
</reference>
<evidence type="ECO:0000313" key="1">
    <source>
        <dbReference type="EMBL" id="SIN69688.1"/>
    </source>
</evidence>
<proteinExistence type="predicted"/>
<dbReference type="Gene3D" id="2.120.10.10">
    <property type="match status" value="1"/>
</dbReference>
<sequence>MNPPGVIIFHSPPSTGRYIGSPSICILPGGEYVASHDLFGPASAEYETPVVKVYRSADKGVSWVQTAELKGQFWSNLFVHHGALYMMGTDKHYGNLVIRRSADHGSNWTDRYLIREGRFHTAPVPVTVHKGRLWRGVEVATGPAEEWAAMLGASMFSADENADLLKASSWKHSNHLLDSTGWLEGNAVATRDGEMWNMLRVHRPDNKEQEHAAIIKVSEDGSTVAFDRFIPFPGGSKKFSIRYDAVSQLYWTIANYVPPAYRHIIQLDKVRNTQALCSSPDLLQWELREIVLQHTDHEKHGFGYVDWQFEGEDIIFLSRTTFDANSFHEANYLTFHRIPRFRTIDKLNAK</sequence>
<evidence type="ECO:0008006" key="3">
    <source>
        <dbReference type="Google" id="ProtNLM"/>
    </source>
</evidence>
<dbReference type="Proteomes" id="UP000185003">
    <property type="component" value="Unassembled WGS sequence"/>
</dbReference>
<protein>
    <recommendedName>
        <fullName evidence="3">BNR repeat-like domain-containing protein</fullName>
    </recommendedName>
</protein>
<dbReference type="InterPro" id="IPR036278">
    <property type="entry name" value="Sialidase_sf"/>
</dbReference>
<name>A0A1N6DFW5_9BACT</name>
<evidence type="ECO:0000313" key="2">
    <source>
        <dbReference type="Proteomes" id="UP000185003"/>
    </source>
</evidence>
<gene>
    <name evidence="1" type="ORF">SAMN04488055_0708</name>
</gene>
<dbReference type="EMBL" id="FSRA01000001">
    <property type="protein sequence ID" value="SIN69688.1"/>
    <property type="molecule type" value="Genomic_DNA"/>
</dbReference>
<dbReference type="SUPFAM" id="SSF50939">
    <property type="entry name" value="Sialidases"/>
    <property type="match status" value="1"/>
</dbReference>
<keyword evidence="2" id="KW-1185">Reference proteome</keyword>
<dbReference type="CDD" id="cd15482">
    <property type="entry name" value="Sialidase_non-viral"/>
    <property type="match status" value="1"/>
</dbReference>
<accession>A0A1N6DFW5</accession>
<dbReference type="STRING" id="536979.SAMN04488055_0708"/>
<dbReference type="OrthoDB" id="9021327at2"/>